<organism evidence="2 3">
    <name type="scientific">Arthrobacter phage Wilde</name>
    <dbReference type="NCBI Taxonomy" id="1772323"/>
    <lineage>
        <taxon>Viruses</taxon>
        <taxon>Duplodnaviria</taxon>
        <taxon>Heunggongvirae</taxon>
        <taxon>Uroviricota</taxon>
        <taxon>Caudoviricetes</taxon>
        <taxon>Tankvirus</taxon>
        <taxon>Tankvirus tank</taxon>
    </lineage>
</organism>
<protein>
    <submittedName>
        <fullName evidence="2">Uncharacterized protein</fullName>
    </submittedName>
</protein>
<reference evidence="2 3" key="1">
    <citation type="submission" date="2015-11" db="EMBL/GenBank/DDBJ databases">
        <authorList>
            <person name="Menninger J.E."/>
            <person name="Lamey M.E."/>
            <person name="Lindemann J.M."/>
            <person name="Martynyuk T."/>
            <person name="Mele F.E."/>
            <person name="Nabua C.T."/>
            <person name="Napoli C.K."/>
            <person name="Santiago L.M."/>
            <person name="Sweetman A.T."/>
            <person name="Weinstein J.L."/>
            <person name="Barrett N.A."/>
            <person name="Buerkert T.R."/>
            <person name="Cautela J.A."/>
            <person name="Egan M.S."/>
            <person name="Erb J.E."/>
            <person name="Garrigan K.E."/>
            <person name="Hagan D.J."/>
            <person name="Hartwell M.C."/>
            <person name="Hyduchak K.M."/>
            <person name="Jacob A.E."/>
            <person name="DeNigris D.M."/>
            <person name="London S.C."/>
            <person name="King-Smith C."/>
            <person name="Lee-Soety J.Y."/>
            <person name="Bradley K.W."/>
            <person name="Asai D.J."/>
            <person name="Bowman C.A."/>
            <person name="Russell D.A."/>
            <person name="Pope W.H."/>
            <person name="Jacobs-Sera D."/>
            <person name="Hendrix R.W."/>
            <person name="Hatfull G.F."/>
        </authorList>
    </citation>
    <scope>NUCLEOTIDE SEQUENCE [LARGE SCALE GENOMIC DNA]</scope>
</reference>
<dbReference type="EMBL" id="KU160673">
    <property type="protein sequence ID" value="ALY10877.1"/>
    <property type="molecule type" value="Genomic_DNA"/>
</dbReference>
<keyword evidence="1" id="KW-0812">Transmembrane</keyword>
<evidence type="ECO:0000256" key="1">
    <source>
        <dbReference type="SAM" id="Phobius"/>
    </source>
</evidence>
<name>A0A0U4B7Z1_9CAUD</name>
<keyword evidence="1" id="KW-1133">Transmembrane helix</keyword>
<keyword evidence="1" id="KW-0472">Membrane</keyword>
<evidence type="ECO:0000313" key="2">
    <source>
        <dbReference type="EMBL" id="ALY10877.1"/>
    </source>
</evidence>
<sequence>MMDFWQLFWMIYPGVAFTTAFFFARFHYFYLDKESPTPGFSAFMGMLAGIGWPIGLPSLLLMYRIHHEVAKAKRIEDKGLELSEALRMMNRNPENFEAAAQDVLAKLRVRRDIERTKARKKQHANWDELFEKGSGNRPTY</sequence>
<dbReference type="Proteomes" id="UP000225045">
    <property type="component" value="Segment"/>
</dbReference>
<gene>
    <name evidence="2" type="primary">95</name>
    <name evidence="2" type="ORF">WILDE_95</name>
</gene>
<evidence type="ECO:0000313" key="3">
    <source>
        <dbReference type="Proteomes" id="UP000225045"/>
    </source>
</evidence>
<accession>A0A0U4B7Z1</accession>
<feature type="transmembrane region" description="Helical" evidence="1">
    <location>
        <begin position="40"/>
        <end position="63"/>
    </location>
</feature>
<proteinExistence type="predicted"/>
<feature type="transmembrane region" description="Helical" evidence="1">
    <location>
        <begin position="7"/>
        <end position="28"/>
    </location>
</feature>